<keyword evidence="7" id="KW-1185">Reference proteome</keyword>
<dbReference type="SUPFAM" id="SSF69318">
    <property type="entry name" value="Integrin alpha N-terminal domain"/>
    <property type="match status" value="1"/>
</dbReference>
<dbReference type="NCBIfam" id="TIGR03696">
    <property type="entry name" value="Rhs_assc_core"/>
    <property type="match status" value="1"/>
</dbReference>
<sequence>MRSIVGILFFWALGASFAGAVTIDSNFNKYKVYQSDLNGDGRPDYYFHGVSLFVLIHGDIATPIALPAPESFVLYSHGDKFLTPIAETYTDAQIATKNLQITSTTSSNLQSFIANATIDPNSTGIVQTPVAPEIAAVPAAVSSIDLTRAIPAEFDVNNSGQATYKIPVITAPGSAGLVPNVSLNYSSGGGNGIAGLGWSLSAYGAISRCRQTEGIDGVAKPITWTSEDRFCLNGERLLLASGTYGASGSTYKTEIDSFTRVTAVGGVAGHPDYFTVEYKDGIIETYGNTTDSSNSKNQLSAGNSSTVLDWALSKRSDSADNKIVFTYVKDVDGQRIDTIDYAFGATSTRGAYLQLNYESRNDPISGYVAGHAYKTGKRLSGVKSYNGTTEIRNYTLTYNQGTAYTTNDKLSRINKVQECVGAVCSPATEFEWELIQNDIKSGQEVSFLLTGGIGLPGTNAMSQIFADINGDKSKDIVWIDASGKLRYAFSTTNSNHAIQFSYGVFPDKNGATDFFTYGGNLRKKIQAVDLNADGRDDLVIDALPMDRESIVGRMVFLSLPLANGEWALTKIAFDTNLNDLNAVFTQFADFNGDGLVDIIAWRMLDNGVGNWTFEGSGSVRYLQKGSGSTSENNLYKFSEQESIESFAVYCQRYQKCTYEQDSVPEFILSLDADFDGDGKSDVLSGDFTGIDCTTEDVDGTGEPCKNKTYKLAARTIKKINGQSKLIAYGGDQLVSSDTGLIWDPAAFRTTKAIDLNHDGLSDLIYGGRSQLRVRLNTGAGFSDYQTVNIPGNGQKEYPTFNDVNGDGYQDIVWIDNGASIPTNGSKLVSVRAKFWSPATNTFEENSVELFSEYKNFGSYSYRLIDPYLLFHGLEWVTATSHPEVRPQLIDFNGDGFDDWVKIPVRDTGAVSIKLNRQSSAAGNKIVSISNGLGVQREIQYQSLSVSEHYSRIDGIRSNSTSKEVCTTIYNNQEHCWDVVTGTVDASDFYEAINDPWFDLTAGEQSLSPASPVLEAFGPVSVVTGVEVSAPSGNVTSAEQVSANAIAKLSYYYGQAKMQAGGRGFLGFKYFTVVNGETGIRTETEYRQDWPYIGQPRKIRSFTATGHKLNEQENIWGLVNCYDAAGNANASCISNMSSQVDASGTGALGAVKPFLRKSTTKTYALKDNGITQGDLLSTSIETNRYDTNGNVLEAKTITSSDLGLPTLTKTTTNLYSYSGNSWSMQQGRLENMTVAANEPTYGTITRKSSFTYYQSGAELGLLNTETVEPDNSNFTVTTTHYYNQGNRYKSVTTADGQTRQMEVGYDSRGRYVDNTYAFLTNGTAPDTPIRRLASQVVGRDKYGTPTEIRNYTSSTNYVTKKVATTTFGIPYFTADSTGAFTEIKIGAGSDTYGVCPADNKVWAVMQSAGGAMSIECKDILGRVRRMGTIGFDGADWSLVDTEYDKLGRVLRTSAPYWRNSSERYWTSQNYDVLGRVVETRSPYKTSYVTTTTSYINQSVEIRNPKNQLRIEKRNLAGQVYEVIDPNNGITKFAYDARGNMREMRDPALNTTIIGYDLRDRKVSMSDPDKGSWIYKYNRFGDMICQMDGKGQISVQRYDISGRLFSRTDRLTGGNCDAPTGAVEKYSQWVYDTASNGMGQLAHVLDSTTVGGAAQYQQTYAYDGFGRMSGITTTMPGVANVSGSHYEKFTYDQFGRPFQTFDAARTSASFNTNGIQNVYNARGYLQKVVDAVTTGGSQQAYYTVKAMDARGNVTSAEYGNGVTQSAAYYPETGLTKLLRANRALVSLPLQDTSLDWDEIGNLDWREERGTAGDPVRRNIREDFEYDTLNRLNVWVSSGDLVANETANYNSIDNITSKTGIGNYLYGGQCGTGTNAGPHALCRAGSVNYFYDKNGNMLNDSTGRVMKYTTYDLPSEISKSGHKTQFSYGPNRARYKRVDTSSTSQVTTTLYLGSVEKVHYPDGTIQWKRNIAGVGLITQTVNASGTKLGEAQRYLIKDHLGSLSLITDEIGAVEQSNYFDPWGRERKIITSGTVKQWLADNANFRIAIKPITTRGFTGHEQLAEVGLIHMNGRIYDGALGRFVQADPIIQDPLRVQSLNRYSYVWNNPLNATDPSGFECVDVGHDDKKCTPSNNDKVEEVKVEGSKQPASQRNSGFSYTITNPAALEQWLKDNNMSMDDFSSMMKDQGVSKASGSNRARAGSGVLLANGTGNIVGAALKEKNVTAIYALGEVSAAADEVIGSAQEGTKDRAISFGKGLLKTELGFFTSRAGWVLTKIPGTRTWGDIS</sequence>
<dbReference type="InterPro" id="IPR003284">
    <property type="entry name" value="Sal_SpvB"/>
</dbReference>
<dbReference type="EMBL" id="NHNI01000001">
    <property type="protein sequence ID" value="OZY87300.1"/>
    <property type="molecule type" value="Genomic_DNA"/>
</dbReference>
<dbReference type="Pfam" id="PF13517">
    <property type="entry name" value="FG-GAP_3"/>
    <property type="match status" value="1"/>
</dbReference>
<dbReference type="RefSeq" id="WP_094984741.1">
    <property type="nucleotide sequence ID" value="NZ_NHNI01000001.1"/>
</dbReference>
<dbReference type="Proteomes" id="UP000216101">
    <property type="component" value="Unassembled WGS sequence"/>
</dbReference>
<evidence type="ECO:0000313" key="7">
    <source>
        <dbReference type="Proteomes" id="UP000216101"/>
    </source>
</evidence>
<evidence type="ECO:0000313" key="6">
    <source>
        <dbReference type="EMBL" id="OZY87300.1"/>
    </source>
</evidence>
<protein>
    <recommendedName>
        <fullName evidence="8">Insecticide toxin TcdB middle/N-terminal domain-containing protein</fullName>
    </recommendedName>
</protein>
<comment type="caution">
    <text evidence="6">The sequence shown here is derived from an EMBL/GenBank/DDBJ whole genome shotgun (WGS) entry which is preliminary data.</text>
</comment>
<dbReference type="PANTHER" id="PTHR32305:SF15">
    <property type="entry name" value="PROTEIN RHSA-RELATED"/>
    <property type="match status" value="1"/>
</dbReference>
<evidence type="ECO:0000256" key="5">
    <source>
        <dbReference type="SAM" id="SignalP"/>
    </source>
</evidence>
<dbReference type="InterPro" id="IPR028994">
    <property type="entry name" value="Integrin_alpha_N"/>
</dbReference>
<keyword evidence="4" id="KW-0843">Virulence</keyword>
<dbReference type="Pfam" id="PF03534">
    <property type="entry name" value="SpvB"/>
    <property type="match status" value="1"/>
</dbReference>
<keyword evidence="2" id="KW-0964">Secreted</keyword>
<dbReference type="InterPro" id="IPR050708">
    <property type="entry name" value="T6SS_VgrG/RHS"/>
</dbReference>
<dbReference type="InterPro" id="IPR022385">
    <property type="entry name" value="Rhs_assc_core"/>
</dbReference>
<feature type="chain" id="PRO_5012808691" description="Insecticide toxin TcdB middle/N-terminal domain-containing protein" evidence="5">
    <location>
        <begin position="21"/>
        <end position="2284"/>
    </location>
</feature>
<gene>
    <name evidence="6" type="ORF">CBP51_10065</name>
</gene>
<evidence type="ECO:0000256" key="4">
    <source>
        <dbReference type="ARBA" id="ARBA00023026"/>
    </source>
</evidence>
<dbReference type="InterPro" id="IPR006530">
    <property type="entry name" value="YD"/>
</dbReference>
<evidence type="ECO:0008006" key="8">
    <source>
        <dbReference type="Google" id="ProtNLM"/>
    </source>
</evidence>
<reference evidence="7" key="1">
    <citation type="submission" date="2017-05" db="EMBL/GenBank/DDBJ databases">
        <authorList>
            <person name="Barney B.M."/>
        </authorList>
    </citation>
    <scope>NUCLEOTIDE SEQUENCE [LARGE SCALE GENOMIC DNA]</scope>
    <source>
        <strain evidence="7">PSBB022</strain>
    </source>
</reference>
<name>A0A266QBW8_9GAMM</name>
<comment type="subcellular location">
    <subcellularLocation>
        <location evidence="1">Secreted</location>
    </subcellularLocation>
</comment>
<keyword evidence="3 5" id="KW-0732">Signal</keyword>
<evidence type="ECO:0000256" key="1">
    <source>
        <dbReference type="ARBA" id="ARBA00004613"/>
    </source>
</evidence>
<proteinExistence type="predicted"/>
<dbReference type="PANTHER" id="PTHR32305">
    <property type="match status" value="1"/>
</dbReference>
<evidence type="ECO:0000256" key="3">
    <source>
        <dbReference type="ARBA" id="ARBA00022729"/>
    </source>
</evidence>
<dbReference type="GO" id="GO:0005737">
    <property type="term" value="C:cytoplasm"/>
    <property type="evidence" value="ECO:0007669"/>
    <property type="project" value="InterPro"/>
</dbReference>
<dbReference type="NCBIfam" id="TIGR01643">
    <property type="entry name" value="YD_repeat_2x"/>
    <property type="match status" value="1"/>
</dbReference>
<dbReference type="GO" id="GO:0005576">
    <property type="term" value="C:extracellular region"/>
    <property type="evidence" value="ECO:0007669"/>
    <property type="project" value="UniProtKB-SubCell"/>
</dbReference>
<accession>A0A266QBW8</accession>
<feature type="signal peptide" evidence="5">
    <location>
        <begin position="1"/>
        <end position="20"/>
    </location>
</feature>
<dbReference type="InterPro" id="IPR013517">
    <property type="entry name" value="FG-GAP"/>
</dbReference>
<evidence type="ECO:0000256" key="2">
    <source>
        <dbReference type="ARBA" id="ARBA00022525"/>
    </source>
</evidence>
<organism evidence="6 7">
    <name type="scientific">Cellvibrio mixtus</name>
    <dbReference type="NCBI Taxonomy" id="39650"/>
    <lineage>
        <taxon>Bacteria</taxon>
        <taxon>Pseudomonadati</taxon>
        <taxon>Pseudomonadota</taxon>
        <taxon>Gammaproteobacteria</taxon>
        <taxon>Cellvibrionales</taxon>
        <taxon>Cellvibrionaceae</taxon>
        <taxon>Cellvibrio</taxon>
    </lineage>
</organism>
<dbReference type="Gene3D" id="2.180.10.10">
    <property type="entry name" value="RHS repeat-associated core"/>
    <property type="match status" value="1"/>
</dbReference>